<dbReference type="PANTHER" id="PTHR35605:SF1">
    <property type="entry name" value="ECP2 EFFECTOR PROTEIN DOMAIN-CONTAINING PROTEIN-RELATED"/>
    <property type="match status" value="1"/>
</dbReference>
<proteinExistence type="predicted"/>
<evidence type="ECO:0000313" key="2">
    <source>
        <dbReference type="EMBL" id="KAL2843716.1"/>
    </source>
</evidence>
<protein>
    <submittedName>
        <fullName evidence="2">Uncharacterized protein</fullName>
    </submittedName>
</protein>
<evidence type="ECO:0000256" key="1">
    <source>
        <dbReference type="SAM" id="SignalP"/>
    </source>
</evidence>
<feature type="signal peptide" evidence="1">
    <location>
        <begin position="1"/>
        <end position="19"/>
    </location>
</feature>
<keyword evidence="1" id="KW-0732">Signal</keyword>
<dbReference type="Proteomes" id="UP001610446">
    <property type="component" value="Unassembled WGS sequence"/>
</dbReference>
<accession>A0ABR4JV63</accession>
<dbReference type="PANTHER" id="PTHR35605">
    <property type="entry name" value="ECP2 EFFECTOR PROTEIN DOMAIN-CONTAINING PROTEIN-RELATED"/>
    <property type="match status" value="1"/>
</dbReference>
<name>A0ABR4JV63_9EURO</name>
<comment type="caution">
    <text evidence="2">The sequence shown here is derived from an EMBL/GenBank/DDBJ whole genome shotgun (WGS) entry which is preliminary data.</text>
</comment>
<dbReference type="EMBL" id="JBFXLU010000087">
    <property type="protein sequence ID" value="KAL2843716.1"/>
    <property type="molecule type" value="Genomic_DNA"/>
</dbReference>
<feature type="chain" id="PRO_5045241854" evidence="1">
    <location>
        <begin position="20"/>
        <end position="132"/>
    </location>
</feature>
<sequence>MGVFIVTLLLALIATMTSAQHTVNCWGKSLHPEHRHVKDAIKFLSNTIANSHPEPVRGEGHGCTETYCIHKTSVRYCNDATHPRLMPLQNILDSVTTISRDCVSEFNGKKVAGGVVDHADQWSVVVQKDDNC</sequence>
<organism evidence="2 3">
    <name type="scientific">Aspergillus pseudoustus</name>
    <dbReference type="NCBI Taxonomy" id="1810923"/>
    <lineage>
        <taxon>Eukaryota</taxon>
        <taxon>Fungi</taxon>
        <taxon>Dikarya</taxon>
        <taxon>Ascomycota</taxon>
        <taxon>Pezizomycotina</taxon>
        <taxon>Eurotiomycetes</taxon>
        <taxon>Eurotiomycetidae</taxon>
        <taxon>Eurotiales</taxon>
        <taxon>Aspergillaceae</taxon>
        <taxon>Aspergillus</taxon>
        <taxon>Aspergillus subgen. Nidulantes</taxon>
    </lineage>
</organism>
<evidence type="ECO:0000313" key="3">
    <source>
        <dbReference type="Proteomes" id="UP001610446"/>
    </source>
</evidence>
<keyword evidence="3" id="KW-1185">Reference proteome</keyword>
<gene>
    <name evidence="2" type="ORF">BJY01DRAFT_248492</name>
</gene>
<reference evidence="2 3" key="1">
    <citation type="submission" date="2024-07" db="EMBL/GenBank/DDBJ databases">
        <title>Section-level genome sequencing and comparative genomics of Aspergillus sections Usti and Cavernicolus.</title>
        <authorList>
            <consortium name="Lawrence Berkeley National Laboratory"/>
            <person name="Nybo J.L."/>
            <person name="Vesth T.C."/>
            <person name="Theobald S."/>
            <person name="Frisvad J.C."/>
            <person name="Larsen T.O."/>
            <person name="Kjaerboelling I."/>
            <person name="Rothschild-Mancinelli K."/>
            <person name="Lyhne E.K."/>
            <person name="Kogle M.E."/>
            <person name="Barry K."/>
            <person name="Clum A."/>
            <person name="Na H."/>
            <person name="Ledsgaard L."/>
            <person name="Lin J."/>
            <person name="Lipzen A."/>
            <person name="Kuo A."/>
            <person name="Riley R."/>
            <person name="Mondo S."/>
            <person name="Labutti K."/>
            <person name="Haridas S."/>
            <person name="Pangalinan J."/>
            <person name="Salamov A.A."/>
            <person name="Simmons B.A."/>
            <person name="Magnuson J.K."/>
            <person name="Chen J."/>
            <person name="Drula E."/>
            <person name="Henrissat B."/>
            <person name="Wiebenga A."/>
            <person name="Lubbers R.J."/>
            <person name="Gomes A.C."/>
            <person name="Makela M.R."/>
            <person name="Stajich J."/>
            <person name="Grigoriev I.V."/>
            <person name="Mortensen U.H."/>
            <person name="De Vries R.P."/>
            <person name="Baker S.E."/>
            <person name="Andersen M.R."/>
        </authorList>
    </citation>
    <scope>NUCLEOTIDE SEQUENCE [LARGE SCALE GENOMIC DNA]</scope>
    <source>
        <strain evidence="2 3">CBS 123904</strain>
    </source>
</reference>